<accession>A0A250KQW5</accession>
<gene>
    <name evidence="2" type="ORF">sS8_2111</name>
</gene>
<dbReference type="Gene3D" id="3.30.750.24">
    <property type="entry name" value="STAS domain"/>
    <property type="match status" value="1"/>
</dbReference>
<dbReference type="PANTHER" id="PTHR35849">
    <property type="entry name" value="BLR2341 PROTEIN"/>
    <property type="match status" value="1"/>
</dbReference>
<dbReference type="EMBL" id="AP017928">
    <property type="protein sequence ID" value="BBA34063.1"/>
    <property type="molecule type" value="Genomic_DNA"/>
</dbReference>
<dbReference type="Proteomes" id="UP000266313">
    <property type="component" value="Chromosome"/>
</dbReference>
<dbReference type="InterPro" id="IPR036513">
    <property type="entry name" value="STAS_dom_sf"/>
</dbReference>
<keyword evidence="3" id="KW-1185">Reference proteome</keyword>
<dbReference type="InterPro" id="IPR002645">
    <property type="entry name" value="STAS_dom"/>
</dbReference>
<dbReference type="PROSITE" id="PS50801">
    <property type="entry name" value="STAS"/>
    <property type="match status" value="1"/>
</dbReference>
<feature type="domain" description="STAS" evidence="1">
    <location>
        <begin position="5"/>
        <end position="114"/>
    </location>
</feature>
<dbReference type="InterPro" id="IPR052746">
    <property type="entry name" value="MlaB_ABC_Transporter"/>
</dbReference>
<dbReference type="AlphaFoldDB" id="A0A250KQW5"/>
<organism evidence="2 3">
    <name type="scientific">Methylocaldum marinum</name>
    <dbReference type="NCBI Taxonomy" id="1432792"/>
    <lineage>
        <taxon>Bacteria</taxon>
        <taxon>Pseudomonadati</taxon>
        <taxon>Pseudomonadota</taxon>
        <taxon>Gammaproteobacteria</taxon>
        <taxon>Methylococcales</taxon>
        <taxon>Methylococcaceae</taxon>
        <taxon>Methylocaldum</taxon>
    </lineage>
</organism>
<reference evidence="2 3" key="1">
    <citation type="submission" date="2016-12" db="EMBL/GenBank/DDBJ databases">
        <title>Genome sequencing of Methylocaldum marinum.</title>
        <authorList>
            <person name="Takeuchi M."/>
            <person name="Kamagata Y."/>
            <person name="Hiraoka S."/>
            <person name="Oshima K."/>
            <person name="Hattori M."/>
            <person name="Iwasaki W."/>
        </authorList>
    </citation>
    <scope>NUCLEOTIDE SEQUENCE [LARGE SCALE GENOMIC DNA]</scope>
    <source>
        <strain evidence="2 3">S8</strain>
    </source>
</reference>
<evidence type="ECO:0000259" key="1">
    <source>
        <dbReference type="PROSITE" id="PS50801"/>
    </source>
</evidence>
<evidence type="ECO:0000313" key="3">
    <source>
        <dbReference type="Proteomes" id="UP000266313"/>
    </source>
</evidence>
<dbReference type="KEGG" id="mmai:sS8_2111"/>
<dbReference type="Pfam" id="PF13466">
    <property type="entry name" value="STAS_2"/>
    <property type="match status" value="1"/>
</dbReference>
<dbReference type="PANTHER" id="PTHR35849:SF1">
    <property type="entry name" value="INTERMEMBRANE PHOSPHOLIPID TRANSPORT SYSTEM BINDING PROTEIN MLAB"/>
    <property type="match status" value="1"/>
</dbReference>
<dbReference type="OrthoDB" id="5297990at2"/>
<dbReference type="RefSeq" id="WP_119629549.1">
    <property type="nucleotide sequence ID" value="NZ_AP017928.1"/>
</dbReference>
<proteinExistence type="predicted"/>
<name>A0A250KQW5_9GAMM</name>
<dbReference type="CDD" id="cd07043">
    <property type="entry name" value="STAS_anti-anti-sigma_factors"/>
    <property type="match status" value="1"/>
</dbReference>
<evidence type="ECO:0000313" key="2">
    <source>
        <dbReference type="EMBL" id="BBA34063.1"/>
    </source>
</evidence>
<sequence>MAESSNPFALVDEGRGNYRLKGELSFSTAKDALKTTSTLFAPASRLCFDLSGVSRVDSAGVALLLEWMRRAAKARSELRYRHLPQHVREIARVSGIEHLISADSPEPVDRSVSG</sequence>
<protein>
    <submittedName>
        <fullName evidence="2">STAS domain protein</fullName>
    </submittedName>
</protein>
<dbReference type="SUPFAM" id="SSF52091">
    <property type="entry name" value="SpoIIaa-like"/>
    <property type="match status" value="1"/>
</dbReference>
<dbReference type="InterPro" id="IPR058548">
    <property type="entry name" value="MlaB-like_STAS"/>
</dbReference>